<dbReference type="Pfam" id="PF09341">
    <property type="entry name" value="Pcc1"/>
    <property type="match status" value="1"/>
</dbReference>
<dbReference type="PANTHER" id="PTHR31283:SF5">
    <property type="entry name" value="EKC_KEOPS COMPLEX SUBUNIT LAGE3"/>
    <property type="match status" value="1"/>
</dbReference>
<dbReference type="GO" id="GO:0005737">
    <property type="term" value="C:cytoplasm"/>
    <property type="evidence" value="ECO:0007669"/>
    <property type="project" value="UniProtKB-SubCell"/>
</dbReference>
<dbReference type="Gene3D" id="3.30.310.50">
    <property type="entry name" value="Alpha-D-phosphohexomutase, C-terminal domain"/>
    <property type="match status" value="1"/>
</dbReference>
<keyword evidence="5" id="KW-0819">tRNA processing</keyword>
<dbReference type="eggNOG" id="ENOG502SBSA">
    <property type="taxonomic scope" value="Eukaryota"/>
</dbReference>
<dbReference type="PANTHER" id="PTHR31283">
    <property type="entry name" value="EKC/KEOPS COMPLEX SUBUNIT PCC1 FAMILY MEMBER"/>
    <property type="match status" value="1"/>
</dbReference>
<dbReference type="InParanoid" id="A7RKC2"/>
<dbReference type="STRING" id="45351.A7RKC2"/>
<keyword evidence="6" id="KW-0539">Nucleus</keyword>
<comment type="function">
    <text evidence="7">Component of the EKC/KEOPS complex that is required for the formation of a threonylcarbamoyl group on adenosine at position 37 (t(6)A37) in tRNAs that read codons beginning with adenine. The complex is probably involved in the transfer of the threonylcarbamoyl moiety of threonylcarbamoyl-AMP (TC-AMP) to the N6 group of A37. LAGE3 functions as a dimerization module for the complex.</text>
</comment>
<dbReference type="GO" id="GO:0005634">
    <property type="term" value="C:nucleus"/>
    <property type="evidence" value="ECO:0007669"/>
    <property type="project" value="UniProtKB-SubCell"/>
</dbReference>
<dbReference type="AlphaFoldDB" id="A7RKC2"/>
<evidence type="ECO:0000256" key="8">
    <source>
        <dbReference type="ARBA" id="ARBA00076355"/>
    </source>
</evidence>
<dbReference type="PhylomeDB" id="A7RKC2"/>
<dbReference type="GO" id="GO:0008033">
    <property type="term" value="P:tRNA processing"/>
    <property type="evidence" value="ECO:0007669"/>
    <property type="project" value="UniProtKB-KW"/>
</dbReference>
<dbReference type="OMA" id="HAKIAYR"/>
<proteinExistence type="inferred from homology"/>
<keyword evidence="10" id="KW-1185">Reference proteome</keyword>
<evidence type="ECO:0000256" key="5">
    <source>
        <dbReference type="ARBA" id="ARBA00022694"/>
    </source>
</evidence>
<comment type="subcellular location">
    <subcellularLocation>
        <location evidence="2">Cytoplasm</location>
    </subcellularLocation>
    <subcellularLocation>
        <location evidence="1">Nucleus</location>
    </subcellularLocation>
</comment>
<keyword evidence="4" id="KW-0963">Cytoplasm</keyword>
<accession>A7RKC2</accession>
<evidence type="ECO:0000256" key="7">
    <source>
        <dbReference type="ARBA" id="ARBA00053047"/>
    </source>
</evidence>
<evidence type="ECO:0000313" key="10">
    <source>
        <dbReference type="Proteomes" id="UP000001593"/>
    </source>
</evidence>
<gene>
    <name evidence="9" type="ORF">NEMVEDRAFT_v1g159738</name>
</gene>
<sequence length="95" mass="10538">MFYSERDSRDLSVPFGCSEEALIACRSLSVDPEPKRGCVKKEISVAGNILNEFKSLTAKEARTLRVSANSFMDHLILVTKTIQEFGPPLEDTKSS</sequence>
<dbReference type="Proteomes" id="UP000001593">
    <property type="component" value="Unassembled WGS sequence"/>
</dbReference>
<evidence type="ECO:0000313" key="9">
    <source>
        <dbReference type="EMBL" id="EDO48224.1"/>
    </source>
</evidence>
<name>A7RKC2_NEMVE</name>
<dbReference type="GO" id="GO:0070525">
    <property type="term" value="P:tRNA threonylcarbamoyladenosine metabolic process"/>
    <property type="evidence" value="ECO:0000318"/>
    <property type="project" value="GO_Central"/>
</dbReference>
<dbReference type="GO" id="GO:0000408">
    <property type="term" value="C:EKC/KEOPS complex"/>
    <property type="evidence" value="ECO:0000318"/>
    <property type="project" value="GO_Central"/>
</dbReference>
<evidence type="ECO:0000256" key="3">
    <source>
        <dbReference type="ARBA" id="ARBA00007073"/>
    </source>
</evidence>
<comment type="similarity">
    <text evidence="3">Belongs to the CTAG/PCC1 family.</text>
</comment>
<evidence type="ECO:0000256" key="1">
    <source>
        <dbReference type="ARBA" id="ARBA00004123"/>
    </source>
</evidence>
<evidence type="ECO:0000256" key="6">
    <source>
        <dbReference type="ARBA" id="ARBA00023242"/>
    </source>
</evidence>
<dbReference type="EMBL" id="DS469515">
    <property type="protein sequence ID" value="EDO48224.1"/>
    <property type="molecule type" value="Genomic_DNA"/>
</dbReference>
<dbReference type="HOGENOM" id="CLU_113770_6_0_1"/>
<evidence type="ECO:0000256" key="4">
    <source>
        <dbReference type="ARBA" id="ARBA00022490"/>
    </source>
</evidence>
<dbReference type="InterPro" id="IPR015419">
    <property type="entry name" value="CTAG/Pcc1"/>
</dbReference>
<protein>
    <recommendedName>
        <fullName evidence="8">L antigen family member 3</fullName>
    </recommendedName>
</protein>
<reference evidence="9 10" key="1">
    <citation type="journal article" date="2007" name="Science">
        <title>Sea anemone genome reveals ancestral eumetazoan gene repertoire and genomic organization.</title>
        <authorList>
            <person name="Putnam N.H."/>
            <person name="Srivastava M."/>
            <person name="Hellsten U."/>
            <person name="Dirks B."/>
            <person name="Chapman J."/>
            <person name="Salamov A."/>
            <person name="Terry A."/>
            <person name="Shapiro H."/>
            <person name="Lindquist E."/>
            <person name="Kapitonov V.V."/>
            <person name="Jurka J."/>
            <person name="Genikhovich G."/>
            <person name="Grigoriev I.V."/>
            <person name="Lucas S.M."/>
            <person name="Steele R.E."/>
            <person name="Finnerty J.R."/>
            <person name="Technau U."/>
            <person name="Martindale M.Q."/>
            <person name="Rokhsar D.S."/>
        </authorList>
    </citation>
    <scope>NUCLEOTIDE SEQUENCE [LARGE SCALE GENOMIC DNA]</scope>
    <source>
        <strain evidence="10">CH2 X CH6</strain>
    </source>
</reference>
<dbReference type="FunFam" id="3.30.310.50:FF:000005">
    <property type="entry name" value="L antigen family member 3"/>
    <property type="match status" value="1"/>
</dbReference>
<evidence type="ECO:0000256" key="2">
    <source>
        <dbReference type="ARBA" id="ARBA00004496"/>
    </source>
</evidence>
<organism evidence="9 10">
    <name type="scientific">Nematostella vectensis</name>
    <name type="common">Starlet sea anemone</name>
    <dbReference type="NCBI Taxonomy" id="45351"/>
    <lineage>
        <taxon>Eukaryota</taxon>
        <taxon>Metazoa</taxon>
        <taxon>Cnidaria</taxon>
        <taxon>Anthozoa</taxon>
        <taxon>Hexacorallia</taxon>
        <taxon>Actiniaria</taxon>
        <taxon>Edwardsiidae</taxon>
        <taxon>Nematostella</taxon>
    </lineage>
</organism>